<feature type="domain" description="Transport-associated OB type 1" evidence="1">
    <location>
        <begin position="69"/>
        <end position="128"/>
    </location>
</feature>
<dbReference type="InterPro" id="IPR005116">
    <property type="entry name" value="Transp-assoc_OB_typ1"/>
</dbReference>
<sequence length="132" mass="14199">MNKIQGQISNIEVNGSLSLVTTKVKEVLFKAIVIETPETASYLTVGNTINLLFKETEVVIATGNTNNISLQNQVNGIVEKLEKGALLSQLNIKTVIGDIVSIITTNAISQLNIEEGNTVTAMIKTNEISISK</sequence>
<comment type="caution">
    <text evidence="2">The sequence shown here is derived from an EMBL/GenBank/DDBJ whole genome shotgun (WGS) entry which is preliminary data.</text>
</comment>
<organism evidence="2 3">
    <name type="scientific">Aquimarina gracilis</name>
    <dbReference type="NCBI Taxonomy" id="874422"/>
    <lineage>
        <taxon>Bacteria</taxon>
        <taxon>Pseudomonadati</taxon>
        <taxon>Bacteroidota</taxon>
        <taxon>Flavobacteriia</taxon>
        <taxon>Flavobacteriales</taxon>
        <taxon>Flavobacteriaceae</taxon>
        <taxon>Aquimarina</taxon>
    </lineage>
</organism>
<dbReference type="EMBL" id="JAYKLX010000008">
    <property type="protein sequence ID" value="MEB3347236.1"/>
    <property type="molecule type" value="Genomic_DNA"/>
</dbReference>
<dbReference type="Proteomes" id="UP001327027">
    <property type="component" value="Unassembled WGS sequence"/>
</dbReference>
<evidence type="ECO:0000313" key="2">
    <source>
        <dbReference type="EMBL" id="MEB3347236.1"/>
    </source>
</evidence>
<dbReference type="RefSeq" id="WP_324181260.1">
    <property type="nucleotide sequence ID" value="NZ_BAABAW010000025.1"/>
</dbReference>
<protein>
    <submittedName>
        <fullName evidence="2">TOBE domain-containing protein</fullName>
    </submittedName>
</protein>
<name>A0ABU5ZZI4_9FLAO</name>
<dbReference type="Gene3D" id="2.40.50.100">
    <property type="match status" value="1"/>
</dbReference>
<proteinExistence type="predicted"/>
<evidence type="ECO:0000259" key="1">
    <source>
        <dbReference type="Pfam" id="PF03459"/>
    </source>
</evidence>
<accession>A0ABU5ZZI4</accession>
<keyword evidence="3" id="KW-1185">Reference proteome</keyword>
<dbReference type="InterPro" id="IPR008995">
    <property type="entry name" value="Mo/tungstate-bd_C_term_dom"/>
</dbReference>
<gene>
    <name evidence="2" type="ORF">U6A24_17305</name>
</gene>
<evidence type="ECO:0000313" key="3">
    <source>
        <dbReference type="Proteomes" id="UP001327027"/>
    </source>
</evidence>
<dbReference type="Pfam" id="PF03459">
    <property type="entry name" value="TOBE"/>
    <property type="match status" value="1"/>
</dbReference>
<reference evidence="2 3" key="1">
    <citation type="journal article" date="2013" name="Int. J. Syst. Evol. Microbiol.">
        <title>Aquimarina gracilis sp. nov., isolated from the gut microflora of a mussel, Mytilus coruscus, and emended description of Aquimarina spongiae.</title>
        <authorList>
            <person name="Park S.C."/>
            <person name="Choe H.N."/>
            <person name="Baik K.S."/>
            <person name="Seong C.N."/>
        </authorList>
    </citation>
    <scope>NUCLEOTIDE SEQUENCE [LARGE SCALE GENOMIC DNA]</scope>
    <source>
        <strain evidence="2 3">PSC32</strain>
    </source>
</reference>
<dbReference type="SUPFAM" id="SSF50331">
    <property type="entry name" value="MOP-like"/>
    <property type="match status" value="1"/>
</dbReference>